<dbReference type="Proteomes" id="UP000015104">
    <property type="component" value="Unassembled WGS sequence"/>
</dbReference>
<feature type="compositionally biased region" description="Polar residues" evidence="2">
    <location>
        <begin position="357"/>
        <end position="369"/>
    </location>
</feature>
<feature type="region of interest" description="Disordered" evidence="2">
    <location>
        <begin position="357"/>
        <end position="377"/>
    </location>
</feature>
<evidence type="ECO:0000256" key="2">
    <source>
        <dbReference type="SAM" id="MobiDB-lite"/>
    </source>
</evidence>
<accession>T1L4Z1</accession>
<feature type="compositionally biased region" description="Low complexity" evidence="2">
    <location>
        <begin position="249"/>
        <end position="259"/>
    </location>
</feature>
<keyword evidence="1" id="KW-0175">Coiled coil</keyword>
<organism evidence="3 4">
    <name type="scientific">Tetranychus urticae</name>
    <name type="common">Two-spotted spider mite</name>
    <dbReference type="NCBI Taxonomy" id="32264"/>
    <lineage>
        <taxon>Eukaryota</taxon>
        <taxon>Metazoa</taxon>
        <taxon>Ecdysozoa</taxon>
        <taxon>Arthropoda</taxon>
        <taxon>Chelicerata</taxon>
        <taxon>Arachnida</taxon>
        <taxon>Acari</taxon>
        <taxon>Acariformes</taxon>
        <taxon>Trombidiformes</taxon>
        <taxon>Prostigmata</taxon>
        <taxon>Eleutherengona</taxon>
        <taxon>Raphignathae</taxon>
        <taxon>Tetranychoidea</taxon>
        <taxon>Tetranychidae</taxon>
        <taxon>Tetranychus</taxon>
    </lineage>
</organism>
<feature type="region of interest" description="Disordered" evidence="2">
    <location>
        <begin position="291"/>
        <end position="329"/>
    </location>
</feature>
<dbReference type="HOGENOM" id="CLU_624590_0_0_1"/>
<feature type="compositionally biased region" description="Polar residues" evidence="2">
    <location>
        <begin position="148"/>
        <end position="165"/>
    </location>
</feature>
<name>T1L4Z1_TETUR</name>
<dbReference type="EMBL" id="CAEY01001179">
    <property type="status" value="NOT_ANNOTATED_CDS"/>
    <property type="molecule type" value="Genomic_DNA"/>
</dbReference>
<protein>
    <submittedName>
        <fullName evidence="3">Uncharacterized protein</fullName>
    </submittedName>
</protein>
<proteinExistence type="predicted"/>
<feature type="compositionally biased region" description="Acidic residues" evidence="2">
    <location>
        <begin position="238"/>
        <end position="248"/>
    </location>
</feature>
<feature type="compositionally biased region" description="Basic and acidic residues" evidence="2">
    <location>
        <begin position="137"/>
        <end position="147"/>
    </location>
</feature>
<evidence type="ECO:0000313" key="4">
    <source>
        <dbReference type="Proteomes" id="UP000015104"/>
    </source>
</evidence>
<evidence type="ECO:0000313" key="3">
    <source>
        <dbReference type="EnsemblMetazoa" id="tetur41g00620.1"/>
    </source>
</evidence>
<dbReference type="AlphaFoldDB" id="T1L4Z1"/>
<sequence length="679" mass="75233">MKLLTKLHQDIRDDPEFSEFFSEFFRQKYHSLEDRGDTEAASDDGVFINLENTNKVSASKTTDESEIKPSANRTTRELRMSTLARERSKSVGHEEILNQGERAKVIKSKRFPRWSRVKTALGWDKTSQANAPVSLVEKSDGKSKKSQNESTSGCGDAASNASGSEFVNCDATSGCDIDKGFKLTGRGGSERRILGIKSIISSRKNSLNRSSIKSESRSRKNDPENVKKDNHDHKVSGEVDENDYDDYDNSVSQNSQSGISITLGSGIKGSKSLGDISSNSHSCSKYLVENLNRSGKSPTSSSSAIQKSTKTKTGKTGTALNADSIIPSSHNDMPISSIDTTAICKYAKSRYRSIEGNSNTRWTGSQRMPSMSPPVKRRSKWIKMRKVFANASEGVPRSANASLELNSTNIQSVPASPMSSDTSFNYVMAWNENETGSGEDGDGETANGYEEVFDAEGRSKEMDRSDDGECEKDDDYMLPLSESATEPVLNLVQELQRNLSEDFRKKIEEWEKIKSGDVLGVGSGADGFGLGGSSTRMPVAAKVERKTSLPKLKKRKSDRKLEKYRAKYKDLNWVEKELTRANKEKEKLDRERTKFEERIKVLQKCKEDALATEKGTKKEVFVRTSEGEFRFEGITDDFTKKLYEWETKKGLCPEASIMTLLDSSPGPSSCTTLGSPITI</sequence>
<feature type="coiled-coil region" evidence="1">
    <location>
        <begin position="571"/>
        <end position="605"/>
    </location>
</feature>
<evidence type="ECO:0000256" key="1">
    <source>
        <dbReference type="SAM" id="Coils"/>
    </source>
</evidence>
<keyword evidence="4" id="KW-1185">Reference proteome</keyword>
<feature type="compositionally biased region" description="Basic and acidic residues" evidence="2">
    <location>
        <begin position="212"/>
        <end position="237"/>
    </location>
</feature>
<reference evidence="4" key="1">
    <citation type="submission" date="2011-08" db="EMBL/GenBank/DDBJ databases">
        <authorList>
            <person name="Rombauts S."/>
        </authorList>
    </citation>
    <scope>NUCLEOTIDE SEQUENCE</scope>
    <source>
        <strain evidence="4">London</strain>
    </source>
</reference>
<dbReference type="EnsemblMetazoa" id="tetur41g00620.1">
    <property type="protein sequence ID" value="tetur41g00620.1"/>
    <property type="gene ID" value="tetur41g00620"/>
</dbReference>
<feature type="compositionally biased region" description="Polar residues" evidence="2">
    <location>
        <begin position="291"/>
        <end position="308"/>
    </location>
</feature>
<feature type="region of interest" description="Disordered" evidence="2">
    <location>
        <begin position="205"/>
        <end position="259"/>
    </location>
</feature>
<reference evidence="3" key="2">
    <citation type="submission" date="2015-06" db="UniProtKB">
        <authorList>
            <consortium name="EnsemblMetazoa"/>
        </authorList>
    </citation>
    <scope>IDENTIFICATION</scope>
</reference>
<feature type="region of interest" description="Disordered" evidence="2">
    <location>
        <begin position="131"/>
        <end position="165"/>
    </location>
</feature>